<dbReference type="Gene3D" id="3.20.20.120">
    <property type="entry name" value="Enolase-like C-terminal domain"/>
    <property type="match status" value="1"/>
</dbReference>
<dbReference type="GO" id="GO:0003824">
    <property type="term" value="F:catalytic activity"/>
    <property type="evidence" value="ECO:0007669"/>
    <property type="project" value="UniProtKB-ARBA"/>
</dbReference>
<dbReference type="PROSITE" id="PS00908">
    <property type="entry name" value="MR_MLE_1"/>
    <property type="match status" value="1"/>
</dbReference>
<dbReference type="InterPro" id="IPR034593">
    <property type="entry name" value="DgoD-like"/>
</dbReference>
<comment type="cofactor">
    <cofactor evidence="1">
        <name>Mg(2+)</name>
        <dbReference type="ChEBI" id="CHEBI:18420"/>
    </cofactor>
</comment>
<evidence type="ECO:0000256" key="4">
    <source>
        <dbReference type="ARBA" id="ARBA00022842"/>
    </source>
</evidence>
<dbReference type="AlphaFoldDB" id="A0A346A0N4"/>
<comment type="similarity">
    <text evidence="2">Belongs to the mandelate racemase/muconate lactonizing enzyme family.</text>
</comment>
<organism evidence="7 8">
    <name type="scientific">Pseudolabrys taiwanensis</name>
    <dbReference type="NCBI Taxonomy" id="331696"/>
    <lineage>
        <taxon>Bacteria</taxon>
        <taxon>Pseudomonadati</taxon>
        <taxon>Pseudomonadota</taxon>
        <taxon>Alphaproteobacteria</taxon>
        <taxon>Hyphomicrobiales</taxon>
        <taxon>Xanthobacteraceae</taxon>
        <taxon>Pseudolabrys</taxon>
    </lineage>
</organism>
<evidence type="ECO:0000256" key="1">
    <source>
        <dbReference type="ARBA" id="ARBA00001946"/>
    </source>
</evidence>
<feature type="domain" description="Mandelate racemase/muconate lactonizing enzyme C-terminal" evidence="6">
    <location>
        <begin position="177"/>
        <end position="273"/>
    </location>
</feature>
<proteinExistence type="inferred from homology"/>
<evidence type="ECO:0000313" key="7">
    <source>
        <dbReference type="EMBL" id="AXK82731.1"/>
    </source>
</evidence>
<dbReference type="GO" id="GO:0009063">
    <property type="term" value="P:amino acid catabolic process"/>
    <property type="evidence" value="ECO:0007669"/>
    <property type="project" value="InterPro"/>
</dbReference>
<reference evidence="7 8" key="1">
    <citation type="submission" date="2018-07" db="EMBL/GenBank/DDBJ databases">
        <authorList>
            <person name="Quirk P.G."/>
            <person name="Krulwich T.A."/>
        </authorList>
    </citation>
    <scope>NUCLEOTIDE SEQUENCE [LARGE SCALE GENOMIC DNA]</scope>
    <source>
        <strain evidence="7 8">CC-BB4</strain>
    </source>
</reference>
<evidence type="ECO:0000256" key="2">
    <source>
        <dbReference type="ARBA" id="ARBA00008031"/>
    </source>
</evidence>
<evidence type="ECO:0000256" key="3">
    <source>
        <dbReference type="ARBA" id="ARBA00022723"/>
    </source>
</evidence>
<dbReference type="InterPro" id="IPR029065">
    <property type="entry name" value="Enolase_C-like"/>
</dbReference>
<gene>
    <name evidence="7" type="ORF">DW352_20695</name>
</gene>
<feature type="compositionally biased region" description="Basic residues" evidence="5">
    <location>
        <begin position="1"/>
        <end position="12"/>
    </location>
</feature>
<dbReference type="Gene3D" id="3.30.390.10">
    <property type="entry name" value="Enolase-like, N-terminal domain"/>
    <property type="match status" value="1"/>
</dbReference>
<dbReference type="EMBL" id="CP031417">
    <property type="protein sequence ID" value="AXK82731.1"/>
    <property type="molecule type" value="Genomic_DNA"/>
</dbReference>
<feature type="region of interest" description="Disordered" evidence="5">
    <location>
        <begin position="1"/>
        <end position="26"/>
    </location>
</feature>
<evidence type="ECO:0000259" key="6">
    <source>
        <dbReference type="SMART" id="SM00922"/>
    </source>
</evidence>
<dbReference type="InterPro" id="IPR036849">
    <property type="entry name" value="Enolase-like_C_sf"/>
</dbReference>
<dbReference type="Proteomes" id="UP000254889">
    <property type="component" value="Chromosome"/>
</dbReference>
<dbReference type="OrthoDB" id="9802699at2"/>
<dbReference type="SFLD" id="SFLDG00180">
    <property type="entry name" value="muconate_cycloisomerase"/>
    <property type="match status" value="1"/>
</dbReference>
<dbReference type="SFLD" id="SFLDS00001">
    <property type="entry name" value="Enolase"/>
    <property type="match status" value="1"/>
</dbReference>
<evidence type="ECO:0000256" key="5">
    <source>
        <dbReference type="SAM" id="MobiDB-lite"/>
    </source>
</evidence>
<name>A0A346A0N4_9HYPH</name>
<sequence length="416" mass="43196">MPGRASPRKWIRSRTSSKAPASRSYDAGVTNRGPYMRITSIEPIAVSLPMKKPVIMAGEEVRRADNMLVRIETDTGLVGWGEAASAPVMTGDTLESLVAAVHHLRPALIGRDAADIEGAHVAMDGRMYGNHGAKAALDIALFDLAGKSAGKPVHALLGDKQRGRMPLLGVVGGGDYDGDLKDAAKKKAEGFVAYKIKVGIDTPENDAARTRAICAALGPGMLISADANQGFSTEEALAYVRAVEGCGLDFFEQPVAADDLAAMARIAAATSIAIGADEGIHSRDDIRRHAERQAARGVSLKAIKLGGVRALADAGRLCGDLGMQVNISCKTGESSIACAAALHVATVIPNIGWGLTLTHIGLAADVTAQPLVTGQGHAGSLDRPGLGVDVDESCVRRHRVAIAARELVTPAGAAAY</sequence>
<dbReference type="SUPFAM" id="SSF51604">
    <property type="entry name" value="Enolase C-terminal domain-like"/>
    <property type="match status" value="1"/>
</dbReference>
<dbReference type="InterPro" id="IPR013341">
    <property type="entry name" value="Mandelate_racemase_N_dom"/>
</dbReference>
<dbReference type="PANTHER" id="PTHR48080:SF3">
    <property type="entry name" value="ENOLASE SUPERFAMILY MEMBER DDB_G0284701"/>
    <property type="match status" value="1"/>
</dbReference>
<dbReference type="InterPro" id="IPR018110">
    <property type="entry name" value="Mandel_Rmase/mucon_lact_enz_CS"/>
</dbReference>
<keyword evidence="8" id="KW-1185">Reference proteome</keyword>
<dbReference type="RefSeq" id="WP_115693110.1">
    <property type="nucleotide sequence ID" value="NZ_CP031417.1"/>
</dbReference>
<dbReference type="Pfam" id="PF13378">
    <property type="entry name" value="MR_MLE_C"/>
    <property type="match status" value="1"/>
</dbReference>
<dbReference type="FunFam" id="3.30.390.10:FF:000009">
    <property type="entry name" value="Hydrophobic dipeptide epimerase"/>
    <property type="match status" value="1"/>
</dbReference>
<dbReference type="SMART" id="SM00922">
    <property type="entry name" value="MR_MLE"/>
    <property type="match status" value="1"/>
</dbReference>
<keyword evidence="3" id="KW-0479">Metal-binding</keyword>
<dbReference type="KEGG" id="ptaw:DW352_20695"/>
<accession>A0A346A0N4</accession>
<keyword evidence="4" id="KW-0460">Magnesium</keyword>
<dbReference type="SUPFAM" id="SSF54826">
    <property type="entry name" value="Enolase N-terminal domain-like"/>
    <property type="match status" value="1"/>
</dbReference>
<dbReference type="Pfam" id="PF02746">
    <property type="entry name" value="MR_MLE_N"/>
    <property type="match status" value="1"/>
</dbReference>
<dbReference type="InterPro" id="IPR013342">
    <property type="entry name" value="Mandelate_racemase_C"/>
</dbReference>
<evidence type="ECO:0000313" key="8">
    <source>
        <dbReference type="Proteomes" id="UP000254889"/>
    </source>
</evidence>
<dbReference type="GO" id="GO:0000287">
    <property type="term" value="F:magnesium ion binding"/>
    <property type="evidence" value="ECO:0007669"/>
    <property type="project" value="UniProtKB-ARBA"/>
</dbReference>
<protein>
    <recommendedName>
        <fullName evidence="6">Mandelate racemase/muconate lactonizing enzyme C-terminal domain-containing protein</fullName>
    </recommendedName>
</protein>
<dbReference type="InterPro" id="IPR029017">
    <property type="entry name" value="Enolase-like_N"/>
</dbReference>
<dbReference type="PANTHER" id="PTHR48080">
    <property type="entry name" value="D-GALACTONATE DEHYDRATASE-RELATED"/>
    <property type="match status" value="1"/>
</dbReference>